<dbReference type="Pfam" id="PF00582">
    <property type="entry name" value="Usp"/>
    <property type="match status" value="1"/>
</dbReference>
<dbReference type="PRINTS" id="PR01438">
    <property type="entry name" value="UNVRSLSTRESS"/>
</dbReference>
<evidence type="ECO:0000313" key="3">
    <source>
        <dbReference type="EMBL" id="TDT41730.1"/>
    </source>
</evidence>
<name>A0A4R7JTV0_9GAMM</name>
<proteinExistence type="inferred from homology"/>
<keyword evidence="4" id="KW-1185">Reference proteome</keyword>
<dbReference type="PANTHER" id="PTHR46268">
    <property type="entry name" value="STRESS RESPONSE PROTEIN NHAX"/>
    <property type="match status" value="1"/>
</dbReference>
<dbReference type="AlphaFoldDB" id="A0A4R7JTV0"/>
<evidence type="ECO:0000259" key="2">
    <source>
        <dbReference type="Pfam" id="PF00582"/>
    </source>
</evidence>
<dbReference type="InterPro" id="IPR014729">
    <property type="entry name" value="Rossmann-like_a/b/a_fold"/>
</dbReference>
<feature type="domain" description="UspA" evidence="2">
    <location>
        <begin position="6"/>
        <end position="154"/>
    </location>
</feature>
<comment type="caution">
    <text evidence="3">The sequence shown here is derived from an EMBL/GenBank/DDBJ whole genome shotgun (WGS) entry which is preliminary data.</text>
</comment>
<dbReference type="Proteomes" id="UP000295830">
    <property type="component" value="Unassembled WGS sequence"/>
</dbReference>
<dbReference type="PANTHER" id="PTHR46268:SF6">
    <property type="entry name" value="UNIVERSAL STRESS PROTEIN UP12"/>
    <property type="match status" value="1"/>
</dbReference>
<dbReference type="RefSeq" id="WP_133736076.1">
    <property type="nucleotide sequence ID" value="NZ_SOAX01000003.1"/>
</dbReference>
<dbReference type="OrthoDB" id="9792500at2"/>
<accession>A0A4R7JTV0</accession>
<sequence>MSDTPQKLLVAVDGSKGSGEAVSLACGLAKRLGVPVELVFVFQTASEALIGLPGGGISREDRKFFVPGAIEKLEEEASEAVFRAARKAVGDADVTIEEKTIFGLPADMLLNHADEVPGAMIVMGRRGHSNVTELFLGSVSQRVIHKAKCPVLLAP</sequence>
<evidence type="ECO:0000313" key="4">
    <source>
        <dbReference type="Proteomes" id="UP000295830"/>
    </source>
</evidence>
<evidence type="ECO:0000256" key="1">
    <source>
        <dbReference type="ARBA" id="ARBA00008791"/>
    </source>
</evidence>
<dbReference type="CDD" id="cd00293">
    <property type="entry name" value="USP-like"/>
    <property type="match status" value="1"/>
</dbReference>
<dbReference type="InterPro" id="IPR006015">
    <property type="entry name" value="Universal_stress_UspA"/>
</dbReference>
<protein>
    <submittedName>
        <fullName evidence="3">Nucleotide-binding universal stress UspA family protein</fullName>
    </submittedName>
</protein>
<comment type="similarity">
    <text evidence="1">Belongs to the universal stress protein A family.</text>
</comment>
<dbReference type="SUPFAM" id="SSF52402">
    <property type="entry name" value="Adenine nucleotide alpha hydrolases-like"/>
    <property type="match status" value="1"/>
</dbReference>
<organism evidence="3 4">
    <name type="scientific">Halospina denitrificans</name>
    <dbReference type="NCBI Taxonomy" id="332522"/>
    <lineage>
        <taxon>Bacteria</taxon>
        <taxon>Pseudomonadati</taxon>
        <taxon>Pseudomonadota</taxon>
        <taxon>Gammaproteobacteria</taxon>
        <taxon>Halospina</taxon>
    </lineage>
</organism>
<dbReference type="Gene3D" id="3.40.50.620">
    <property type="entry name" value="HUPs"/>
    <property type="match status" value="1"/>
</dbReference>
<dbReference type="EMBL" id="SOAX01000003">
    <property type="protein sequence ID" value="TDT41730.1"/>
    <property type="molecule type" value="Genomic_DNA"/>
</dbReference>
<gene>
    <name evidence="3" type="ORF">DES49_1832</name>
</gene>
<dbReference type="InterPro" id="IPR006016">
    <property type="entry name" value="UspA"/>
</dbReference>
<reference evidence="3 4" key="1">
    <citation type="submission" date="2019-03" db="EMBL/GenBank/DDBJ databases">
        <title>Genomic Encyclopedia of Type Strains, Phase IV (KMG-IV): sequencing the most valuable type-strain genomes for metagenomic binning, comparative biology and taxonomic classification.</title>
        <authorList>
            <person name="Goeker M."/>
        </authorList>
    </citation>
    <scope>NUCLEOTIDE SEQUENCE [LARGE SCALE GENOMIC DNA]</scope>
    <source>
        <strain evidence="3 4">DSM 15505</strain>
    </source>
</reference>